<proteinExistence type="predicted"/>
<dbReference type="RefSeq" id="WP_377260619.1">
    <property type="nucleotide sequence ID" value="NZ_JBHLUH010000079.1"/>
</dbReference>
<dbReference type="EMBL" id="JBHLUH010000079">
    <property type="protein sequence ID" value="MFC0533273.1"/>
    <property type="molecule type" value="Genomic_DNA"/>
</dbReference>
<evidence type="ECO:0000313" key="2">
    <source>
        <dbReference type="Proteomes" id="UP001589867"/>
    </source>
</evidence>
<name>A0ABV6MEW5_9ACTN</name>
<gene>
    <name evidence="1" type="ORF">ACFFIA_37265</name>
</gene>
<protein>
    <submittedName>
        <fullName evidence="1">Uncharacterized protein</fullName>
    </submittedName>
</protein>
<dbReference type="Proteomes" id="UP001589867">
    <property type="component" value="Unassembled WGS sequence"/>
</dbReference>
<organism evidence="1 2">
    <name type="scientific">Phytohabitans kaempferiae</name>
    <dbReference type="NCBI Taxonomy" id="1620943"/>
    <lineage>
        <taxon>Bacteria</taxon>
        <taxon>Bacillati</taxon>
        <taxon>Actinomycetota</taxon>
        <taxon>Actinomycetes</taxon>
        <taxon>Micromonosporales</taxon>
        <taxon>Micromonosporaceae</taxon>
    </lineage>
</organism>
<accession>A0ABV6MEW5</accession>
<keyword evidence="2" id="KW-1185">Reference proteome</keyword>
<evidence type="ECO:0000313" key="1">
    <source>
        <dbReference type="EMBL" id="MFC0533273.1"/>
    </source>
</evidence>
<sequence length="44" mass="4488">MGADAPAPPLDALVAAPGLSERGRELDEIDARLALAASDRAAWS</sequence>
<comment type="caution">
    <text evidence="1">The sequence shown here is derived from an EMBL/GenBank/DDBJ whole genome shotgun (WGS) entry which is preliminary data.</text>
</comment>
<reference evidence="1 2" key="1">
    <citation type="submission" date="2024-09" db="EMBL/GenBank/DDBJ databases">
        <authorList>
            <person name="Sun Q."/>
            <person name="Mori K."/>
        </authorList>
    </citation>
    <scope>NUCLEOTIDE SEQUENCE [LARGE SCALE GENOMIC DNA]</scope>
    <source>
        <strain evidence="1 2">TBRC 3947</strain>
    </source>
</reference>